<reference evidence="1 2" key="1">
    <citation type="submission" date="2022-11" db="EMBL/GenBank/DDBJ databases">
        <title>Minimal conservation of predation-associated metabolite biosynthetic gene clusters underscores biosynthetic potential of Myxococcota including descriptions for ten novel species: Archangium lansinium sp. nov., Myxococcus landrumus sp. nov., Nannocystis bai.</title>
        <authorList>
            <person name="Ahearne A."/>
            <person name="Stevens C."/>
            <person name="Dowd S."/>
        </authorList>
    </citation>
    <scope>NUCLEOTIDE SEQUENCE [LARGE SCALE GENOMIC DNA]</scope>
    <source>
        <strain evidence="1 2">NCELM</strain>
    </source>
</reference>
<organism evidence="1 2">
    <name type="scientific">Nannocystis radixulma</name>
    <dbReference type="NCBI Taxonomy" id="2995305"/>
    <lineage>
        <taxon>Bacteria</taxon>
        <taxon>Pseudomonadati</taxon>
        <taxon>Myxococcota</taxon>
        <taxon>Polyangia</taxon>
        <taxon>Nannocystales</taxon>
        <taxon>Nannocystaceae</taxon>
        <taxon>Nannocystis</taxon>
    </lineage>
</organism>
<sequence>MREALFAAVQPEINGPGGCNEGFLRPDALLVVTMIFDTMDVKSWRSPKKVYEAVVAAKGGDADAVVMVVVTWPTTNQAQNPDCAFGDVADPLKDLALLFPYHVIGDTCADSYAPYLELAAAKVGEACSKFIPQ</sequence>
<gene>
    <name evidence="1" type="ORF">POL58_22975</name>
</gene>
<proteinExistence type="predicted"/>
<evidence type="ECO:0000313" key="2">
    <source>
        <dbReference type="Proteomes" id="UP001217838"/>
    </source>
</evidence>
<accession>A0ABT5BA87</accession>
<name>A0ABT5BA87_9BACT</name>
<protein>
    <submittedName>
        <fullName evidence="1">Uncharacterized protein</fullName>
    </submittedName>
</protein>
<evidence type="ECO:0000313" key="1">
    <source>
        <dbReference type="EMBL" id="MDC0670638.1"/>
    </source>
</evidence>
<dbReference type="Proteomes" id="UP001217838">
    <property type="component" value="Unassembled WGS sequence"/>
</dbReference>
<keyword evidence="2" id="KW-1185">Reference proteome</keyword>
<dbReference type="EMBL" id="JAQNDN010000013">
    <property type="protein sequence ID" value="MDC0670638.1"/>
    <property type="molecule type" value="Genomic_DNA"/>
</dbReference>
<dbReference type="RefSeq" id="WP_272000460.1">
    <property type="nucleotide sequence ID" value="NZ_JAQNDN010000013.1"/>
</dbReference>
<comment type="caution">
    <text evidence="1">The sequence shown here is derived from an EMBL/GenBank/DDBJ whole genome shotgun (WGS) entry which is preliminary data.</text>
</comment>